<organism evidence="2 3">
    <name type="scientific">Rhizobium leguminosarum bv. viciae</name>
    <dbReference type="NCBI Taxonomy" id="387"/>
    <lineage>
        <taxon>Bacteria</taxon>
        <taxon>Pseudomonadati</taxon>
        <taxon>Pseudomonadota</taxon>
        <taxon>Alphaproteobacteria</taxon>
        <taxon>Hyphomicrobiales</taxon>
        <taxon>Rhizobiaceae</taxon>
        <taxon>Rhizobium/Agrobacterium group</taxon>
        <taxon>Rhizobium</taxon>
    </lineage>
</organism>
<protein>
    <submittedName>
        <fullName evidence="2">Uncharacterized protein</fullName>
    </submittedName>
</protein>
<reference evidence="3" key="1">
    <citation type="journal article" date="2020" name="Mol. Plant Microbe">
        <title>Rhizobial microsymbionts of the narrowly endemic Oxytropis species growing in Kamchatka are characterized by significant genetic diversity and possess a set of genes that are associated with T3SS and T6SS secretion systems and can affect the development of symbiosis.</title>
        <authorList>
            <person name="Safronova V."/>
            <person name="Guro P."/>
            <person name="Sazanova A."/>
            <person name="Kuznetsova I."/>
            <person name="Belimov A."/>
            <person name="Yakubov V."/>
            <person name="Chirak E."/>
            <person name="Afonin A."/>
            <person name="Gogolev Y."/>
            <person name="Andronov E."/>
            <person name="Tikhonovich I."/>
        </authorList>
    </citation>
    <scope>NUCLEOTIDE SEQUENCE [LARGE SCALE GENOMIC DNA]</scope>
    <source>
        <strain evidence="3">RCAM0610</strain>
        <plasmid evidence="3">p_1</plasmid>
    </source>
</reference>
<evidence type="ECO:0000313" key="3">
    <source>
        <dbReference type="Proteomes" id="UP000515518"/>
    </source>
</evidence>
<geneLocation type="plasmid" evidence="2 3">
    <name>p_1</name>
</geneLocation>
<name>A0A7G6RNU2_RHILV</name>
<dbReference type="EMBL" id="CP050552">
    <property type="protein sequence ID" value="QND43924.1"/>
    <property type="molecule type" value="Genomic_DNA"/>
</dbReference>
<gene>
    <name evidence="2" type="ORF">HB770_33455</name>
</gene>
<evidence type="ECO:0000256" key="1">
    <source>
        <dbReference type="SAM" id="MobiDB-lite"/>
    </source>
</evidence>
<feature type="region of interest" description="Disordered" evidence="1">
    <location>
        <begin position="94"/>
        <end position="119"/>
    </location>
</feature>
<sequence length="119" mass="13289">MIQMEYPSQEPELQFQQVAVAGSYTFASMDQFDRVAYYYNGQNSVALYNVTDEFGESIPYLFVLAGYPPSPVVAIKNFYQGDFGIVLSNYDRERPEQDSSDIGQDFHGSATADVFHGGA</sequence>
<evidence type="ECO:0000313" key="2">
    <source>
        <dbReference type="EMBL" id="QND43924.1"/>
    </source>
</evidence>
<accession>A0A7G6RNU2</accession>
<dbReference type="Proteomes" id="UP000515518">
    <property type="component" value="Plasmid p_1"/>
</dbReference>
<proteinExistence type="predicted"/>
<keyword evidence="2" id="KW-0614">Plasmid</keyword>
<dbReference type="AlphaFoldDB" id="A0A7G6RNU2"/>